<sequence>MGEKMKKGLSRSALEQFIRCPRCFYQQRKLGLKQPSMVPLTLAVATDALLKNEFDAIRGQDVIHAVWQEHGLNVRAFEHPDIDLWRDNFKGQRISHPSGVEVYGAVDDVWENLETGELHIVDYKSTSKQGEPSIDVGWGEGYKRQMEIYQWLFRQAGHKVSNTGYFLYVNGSKQGGFYREGTHGVMNFATTLIAYDGNDNWVDAKVVEAMECYNADDTPPKGDECDNCRYFEERLALG</sequence>
<keyword evidence="3" id="KW-1185">Reference proteome</keyword>
<accession>A0A9Y2F8Z3</accession>
<evidence type="ECO:0000259" key="1">
    <source>
        <dbReference type="Pfam" id="PF12705"/>
    </source>
</evidence>
<evidence type="ECO:0000313" key="3">
    <source>
        <dbReference type="Proteomes" id="UP001231445"/>
    </source>
</evidence>
<dbReference type="Proteomes" id="UP001231445">
    <property type="component" value="Chromosome"/>
</dbReference>
<dbReference type="AlphaFoldDB" id="A0A9Y2F8Z3"/>
<gene>
    <name evidence="2" type="ORF">QQX03_11055</name>
</gene>
<dbReference type="EMBL" id="CP127221">
    <property type="protein sequence ID" value="WIW95456.1"/>
    <property type="molecule type" value="Genomic_DNA"/>
</dbReference>
<dbReference type="Pfam" id="PF12705">
    <property type="entry name" value="PDDEXK_1"/>
    <property type="match status" value="1"/>
</dbReference>
<protein>
    <submittedName>
        <fullName evidence="2">PD-(D/E)XK nuclease family protein</fullName>
    </submittedName>
</protein>
<dbReference type="Gene3D" id="3.90.320.10">
    <property type="match status" value="1"/>
</dbReference>
<reference evidence="2 3" key="1">
    <citation type="submission" date="2023-06" db="EMBL/GenBank/DDBJ databases">
        <title>Altererythrobacter rubellus NBRC 112769 genome.</title>
        <authorList>
            <person name="Zhang K."/>
        </authorList>
    </citation>
    <scope>NUCLEOTIDE SEQUENCE [LARGE SCALE GENOMIC DNA]</scope>
    <source>
        <strain evidence="2 3">NBRC 112769</strain>
    </source>
</reference>
<organism evidence="2 3">
    <name type="scientific">Altererythrobacter rubellus</name>
    <dbReference type="NCBI Taxonomy" id="2173831"/>
    <lineage>
        <taxon>Bacteria</taxon>
        <taxon>Pseudomonadati</taxon>
        <taxon>Pseudomonadota</taxon>
        <taxon>Alphaproteobacteria</taxon>
        <taxon>Sphingomonadales</taxon>
        <taxon>Erythrobacteraceae</taxon>
        <taxon>Altererythrobacter</taxon>
    </lineage>
</organism>
<dbReference type="InterPro" id="IPR011604">
    <property type="entry name" value="PDDEXK-like_dom_sf"/>
</dbReference>
<proteinExistence type="predicted"/>
<name>A0A9Y2F8Z3_9SPHN</name>
<evidence type="ECO:0000313" key="2">
    <source>
        <dbReference type="EMBL" id="WIW95456.1"/>
    </source>
</evidence>
<feature type="domain" description="PD-(D/E)XK endonuclease-like" evidence="1">
    <location>
        <begin position="76"/>
        <end position="230"/>
    </location>
</feature>
<dbReference type="RefSeq" id="WP_285975771.1">
    <property type="nucleotide sequence ID" value="NZ_CP127221.1"/>
</dbReference>
<dbReference type="KEGG" id="arue:QQX03_11055"/>
<dbReference type="InterPro" id="IPR038726">
    <property type="entry name" value="PDDEXK_AddAB-type"/>
</dbReference>